<dbReference type="Proteomes" id="UP001595621">
    <property type="component" value="Unassembled WGS sequence"/>
</dbReference>
<evidence type="ECO:0000256" key="11">
    <source>
        <dbReference type="SAM" id="Phobius"/>
    </source>
</evidence>
<accession>A0ABV7GCM5</accession>
<evidence type="ECO:0000256" key="10">
    <source>
        <dbReference type="SAM" id="MobiDB-lite"/>
    </source>
</evidence>
<keyword evidence="13" id="KW-1185">Reference proteome</keyword>
<keyword evidence="9 11" id="KW-0472">Membrane</keyword>
<comment type="similarity">
    <text evidence="2">Belongs to the GSP J family.</text>
</comment>
<keyword evidence="7 11" id="KW-0812">Transmembrane</keyword>
<dbReference type="Pfam" id="PF07963">
    <property type="entry name" value="N_methyl"/>
    <property type="match status" value="1"/>
</dbReference>
<dbReference type="Pfam" id="PF11612">
    <property type="entry name" value="T2SSJ"/>
    <property type="match status" value="1"/>
</dbReference>
<keyword evidence="4" id="KW-1003">Cell membrane</keyword>
<feature type="region of interest" description="Disordered" evidence="10">
    <location>
        <begin position="204"/>
        <end position="254"/>
    </location>
</feature>
<dbReference type="RefSeq" id="WP_248937544.1">
    <property type="nucleotide sequence ID" value="NZ_JAKILF010000010.1"/>
</dbReference>
<dbReference type="PANTHER" id="PTHR39583:SF2">
    <property type="entry name" value="TYPE II SECRETION SYSTEM PROTEIN J"/>
    <property type="match status" value="1"/>
</dbReference>
<dbReference type="Gene3D" id="3.10.610.10">
    <property type="entry name" value="GSPII I/J protein-like"/>
    <property type="match status" value="1"/>
</dbReference>
<evidence type="ECO:0000313" key="12">
    <source>
        <dbReference type="EMBL" id="MFC3138128.1"/>
    </source>
</evidence>
<name>A0ABV7GCM5_9GAMM</name>
<dbReference type="PANTHER" id="PTHR39583">
    <property type="entry name" value="TYPE II SECRETION SYSTEM PROTEIN J-RELATED"/>
    <property type="match status" value="1"/>
</dbReference>
<evidence type="ECO:0000256" key="2">
    <source>
        <dbReference type="ARBA" id="ARBA00011084"/>
    </source>
</evidence>
<reference evidence="13" key="1">
    <citation type="journal article" date="2019" name="Int. J. Syst. Evol. Microbiol.">
        <title>The Global Catalogue of Microorganisms (GCM) 10K type strain sequencing project: providing services to taxonomists for standard genome sequencing and annotation.</title>
        <authorList>
            <consortium name="The Broad Institute Genomics Platform"/>
            <consortium name="The Broad Institute Genome Sequencing Center for Infectious Disease"/>
            <person name="Wu L."/>
            <person name="Ma J."/>
        </authorList>
    </citation>
    <scope>NUCLEOTIDE SEQUENCE [LARGE SCALE GENOMIC DNA]</scope>
    <source>
        <strain evidence="13">KCTC 52277</strain>
    </source>
</reference>
<evidence type="ECO:0000256" key="5">
    <source>
        <dbReference type="ARBA" id="ARBA00022481"/>
    </source>
</evidence>
<comment type="caution">
    <text evidence="12">The sequence shown here is derived from an EMBL/GenBank/DDBJ whole genome shotgun (WGS) entry which is preliminary data.</text>
</comment>
<comment type="subcellular location">
    <subcellularLocation>
        <location evidence="1">Cell inner membrane</location>
        <topology evidence="1">Single-pass membrane protein</topology>
    </subcellularLocation>
</comment>
<dbReference type="InterPro" id="IPR051621">
    <property type="entry name" value="T2SS_protein_J"/>
</dbReference>
<evidence type="ECO:0000256" key="3">
    <source>
        <dbReference type="ARBA" id="ARBA00021539"/>
    </source>
</evidence>
<evidence type="ECO:0000256" key="4">
    <source>
        <dbReference type="ARBA" id="ARBA00022475"/>
    </source>
</evidence>
<dbReference type="NCBIfam" id="TIGR02532">
    <property type="entry name" value="IV_pilin_GFxxxE"/>
    <property type="match status" value="1"/>
</dbReference>
<evidence type="ECO:0000313" key="13">
    <source>
        <dbReference type="Proteomes" id="UP001595621"/>
    </source>
</evidence>
<keyword evidence="6" id="KW-0997">Cell inner membrane</keyword>
<dbReference type="SUPFAM" id="SSF54523">
    <property type="entry name" value="Pili subunits"/>
    <property type="match status" value="2"/>
</dbReference>
<keyword evidence="5" id="KW-0488">Methylation</keyword>
<proteinExistence type="inferred from homology"/>
<evidence type="ECO:0000256" key="7">
    <source>
        <dbReference type="ARBA" id="ARBA00022692"/>
    </source>
</evidence>
<evidence type="ECO:0000256" key="6">
    <source>
        <dbReference type="ARBA" id="ARBA00022519"/>
    </source>
</evidence>
<dbReference type="InterPro" id="IPR045584">
    <property type="entry name" value="Pilin-like"/>
</dbReference>
<evidence type="ECO:0000256" key="1">
    <source>
        <dbReference type="ARBA" id="ARBA00004377"/>
    </source>
</evidence>
<feature type="compositionally biased region" description="Gly residues" evidence="10">
    <location>
        <begin position="215"/>
        <end position="254"/>
    </location>
</feature>
<dbReference type="PROSITE" id="PS00409">
    <property type="entry name" value="PROKAR_NTER_METHYL"/>
    <property type="match status" value="1"/>
</dbReference>
<dbReference type="InterPro" id="IPR012902">
    <property type="entry name" value="N_methyl_site"/>
</dbReference>
<dbReference type="EMBL" id="JBHRTD010000007">
    <property type="protein sequence ID" value="MFC3138128.1"/>
    <property type="molecule type" value="Genomic_DNA"/>
</dbReference>
<dbReference type="NCBIfam" id="TIGR01711">
    <property type="entry name" value="gspJ"/>
    <property type="match status" value="1"/>
</dbReference>
<protein>
    <recommendedName>
        <fullName evidence="3">Type II secretion system protein J</fullName>
    </recommendedName>
</protein>
<evidence type="ECO:0000256" key="9">
    <source>
        <dbReference type="ARBA" id="ARBA00023136"/>
    </source>
</evidence>
<evidence type="ECO:0000256" key="8">
    <source>
        <dbReference type="ARBA" id="ARBA00022989"/>
    </source>
</evidence>
<gene>
    <name evidence="12" type="primary">gspJ</name>
    <name evidence="12" type="ORF">ACFOE0_07970</name>
</gene>
<sequence length="254" mass="27105">MWRIRSKGSRGFTLLEMLIAIAIFAMLGVTANAVLQTVMRNDQVTQDFSLRLKGMQQGFGAIGRDLAQMVARSPRLLEGGRSNTIFQAGPNLLDSQSEGISFYRLGWLNPEGILPRGSIQAVAYIHVEDRLERWYYPYPDPELGAEPEKTVLMDKVLEVKYAFFLNDSWEKTADGSVMPKAIAMEVELDGLGVVTRKFLLPEQGSVKADNDDNGGNNGGNNSGGNNTGGNNSGGSGSGGSGGGSGGGGEQKPGT</sequence>
<keyword evidence="8 11" id="KW-1133">Transmembrane helix</keyword>
<dbReference type="InterPro" id="IPR010055">
    <property type="entry name" value="T2SS_protein-GspJ"/>
</dbReference>
<organism evidence="12 13">
    <name type="scientific">Shewanella submarina</name>
    <dbReference type="NCBI Taxonomy" id="2016376"/>
    <lineage>
        <taxon>Bacteria</taxon>
        <taxon>Pseudomonadati</taxon>
        <taxon>Pseudomonadota</taxon>
        <taxon>Gammaproteobacteria</taxon>
        <taxon>Alteromonadales</taxon>
        <taxon>Shewanellaceae</taxon>
        <taxon>Shewanella</taxon>
    </lineage>
</organism>
<feature type="transmembrane region" description="Helical" evidence="11">
    <location>
        <begin position="12"/>
        <end position="35"/>
    </location>
</feature>